<dbReference type="Proteomes" id="UP000585363">
    <property type="component" value="Unassembled WGS sequence"/>
</dbReference>
<reference evidence="2 3" key="1">
    <citation type="submission" date="2020-01" db="EMBL/GenBank/DDBJ databases">
        <authorList>
            <person name="Lee S.D."/>
        </authorList>
    </citation>
    <scope>NUCLEOTIDE SEQUENCE [LARGE SCALE GENOMIC DNA]</scope>
    <source>
        <strain evidence="2 3">SAP-1</strain>
    </source>
</reference>
<reference evidence="2 3" key="2">
    <citation type="submission" date="2020-06" db="EMBL/GenBank/DDBJ databases">
        <title>Polyphasic characterization of a Rahnella strain isolated from tree sap.</title>
        <authorList>
            <person name="Kim I.S."/>
        </authorList>
    </citation>
    <scope>NUCLEOTIDE SEQUENCE [LARGE SCALE GENOMIC DNA]</scope>
    <source>
        <strain evidence="2 3">SAP-1</strain>
    </source>
</reference>
<dbReference type="Pfam" id="PF00561">
    <property type="entry name" value="Abhydrolase_1"/>
    <property type="match status" value="1"/>
</dbReference>
<gene>
    <name evidence="2" type="ORF">GW590_18945</name>
</gene>
<evidence type="ECO:0000259" key="1">
    <source>
        <dbReference type="Pfam" id="PF00561"/>
    </source>
</evidence>
<keyword evidence="2" id="KW-0378">Hydrolase</keyword>
<dbReference type="SUPFAM" id="SSF53474">
    <property type="entry name" value="alpha/beta-Hydrolases"/>
    <property type="match status" value="1"/>
</dbReference>
<accession>A0A848MPK0</accession>
<organism evidence="2 3">
    <name type="scientific">Rouxiella aceris</name>
    <dbReference type="NCBI Taxonomy" id="2703884"/>
    <lineage>
        <taxon>Bacteria</taxon>
        <taxon>Pseudomonadati</taxon>
        <taxon>Pseudomonadota</taxon>
        <taxon>Gammaproteobacteria</taxon>
        <taxon>Enterobacterales</taxon>
        <taxon>Yersiniaceae</taxon>
        <taxon>Rouxiella</taxon>
    </lineage>
</organism>
<dbReference type="RefSeq" id="WP_169404649.1">
    <property type="nucleotide sequence ID" value="NZ_JAADJU010000011.1"/>
</dbReference>
<dbReference type="InterPro" id="IPR050471">
    <property type="entry name" value="AB_hydrolase"/>
</dbReference>
<feature type="domain" description="AB hydrolase-1" evidence="1">
    <location>
        <begin position="50"/>
        <end position="215"/>
    </location>
</feature>
<dbReference type="PANTHER" id="PTHR43433">
    <property type="entry name" value="HYDROLASE, ALPHA/BETA FOLD FAMILY PROTEIN"/>
    <property type="match status" value="1"/>
</dbReference>
<dbReference type="GO" id="GO:0016787">
    <property type="term" value="F:hydrolase activity"/>
    <property type="evidence" value="ECO:0007669"/>
    <property type="project" value="UniProtKB-KW"/>
</dbReference>
<name>A0A848MPK0_9GAMM</name>
<comment type="caution">
    <text evidence="2">The sequence shown here is derived from an EMBL/GenBank/DDBJ whole genome shotgun (WGS) entry which is preliminary data.</text>
</comment>
<proteinExistence type="predicted"/>
<keyword evidence="3" id="KW-1185">Reference proteome</keyword>
<dbReference type="AlphaFoldDB" id="A0A848MPK0"/>
<protein>
    <submittedName>
        <fullName evidence="2">Alpha/beta hydrolase</fullName>
    </submittedName>
</protein>
<dbReference type="PANTHER" id="PTHR43433:SF4">
    <property type="entry name" value="NON-HEME CHLOROPEROXIDASE-RELATED"/>
    <property type="match status" value="1"/>
</dbReference>
<sequence length="243" mass="26251">MTPVVFVPGLLCSAEVFAPQVAALWPFGPITIASTLQGESIPEMATAILATAPARFALVGISMGGYISLEIMRQAPERVIKLALLNTSARADTLEQTTLRRTLIAHAKSTEFASLLIKTLGSILHPSRHDDSALREINVRMGLTVGLEGFIRQSEAIIARENRLSELPKIKVPTLVLVGDSDPMTPPICSEEMANAIPNARLVIVEHCGHASTLEQPGAVNHELIKWMQQPLSAVPEPLLFDI</sequence>
<dbReference type="PRINTS" id="PR00111">
    <property type="entry name" value="ABHYDROLASE"/>
</dbReference>
<dbReference type="InterPro" id="IPR000073">
    <property type="entry name" value="AB_hydrolase_1"/>
</dbReference>
<dbReference type="Gene3D" id="3.40.50.1820">
    <property type="entry name" value="alpha/beta hydrolase"/>
    <property type="match status" value="1"/>
</dbReference>
<evidence type="ECO:0000313" key="2">
    <source>
        <dbReference type="EMBL" id="NMP28940.1"/>
    </source>
</evidence>
<dbReference type="InterPro" id="IPR029058">
    <property type="entry name" value="AB_hydrolase_fold"/>
</dbReference>
<dbReference type="EMBL" id="JAADJU010000011">
    <property type="protein sequence ID" value="NMP28940.1"/>
    <property type="molecule type" value="Genomic_DNA"/>
</dbReference>
<evidence type="ECO:0000313" key="3">
    <source>
        <dbReference type="Proteomes" id="UP000585363"/>
    </source>
</evidence>